<dbReference type="EMBL" id="CP159362">
    <property type="protein sequence ID" value="XCN68017.1"/>
    <property type="molecule type" value="Genomic_DNA"/>
</dbReference>
<evidence type="ECO:0000313" key="2">
    <source>
        <dbReference type="EMBL" id="XCN68017.1"/>
    </source>
</evidence>
<feature type="compositionally biased region" description="Polar residues" evidence="1">
    <location>
        <begin position="90"/>
        <end position="102"/>
    </location>
</feature>
<accession>A0AAU8LH14</accession>
<sequence>MPLREQARYHLLSLAGGRTCPRISAAKSSGRDSEITFLFRRSVDQLKKISGLSFSVGYPAQAFLKHGSICNPLRGAMTMHEIPNFPPGQQEPQQSTLAQQELGQAAAMKAAPSAQDSQKARSKD</sequence>
<evidence type="ECO:0000256" key="1">
    <source>
        <dbReference type="SAM" id="MobiDB-lite"/>
    </source>
</evidence>
<name>A0AAU8LH14_PSESX</name>
<feature type="compositionally biased region" description="Low complexity" evidence="1">
    <location>
        <begin position="105"/>
        <end position="114"/>
    </location>
</feature>
<dbReference type="AlphaFoldDB" id="A0AAU8LH14"/>
<reference evidence="2" key="2">
    <citation type="submission" date="2024-07" db="EMBL/GenBank/DDBJ databases">
        <title>A complete genome sequence for Pseudomonas syringae CC1417.</title>
        <authorList>
            <person name="Baltrus D.A."/>
        </authorList>
    </citation>
    <scope>NUCLEOTIDE SEQUENCE</scope>
    <source>
        <strain evidence="2">CC1417</strain>
    </source>
</reference>
<organism evidence="2">
    <name type="scientific">Pseudomonas syringae CC1417</name>
    <dbReference type="NCBI Taxonomy" id="1357272"/>
    <lineage>
        <taxon>Bacteria</taxon>
        <taxon>Pseudomonadati</taxon>
        <taxon>Pseudomonadota</taxon>
        <taxon>Gammaproteobacteria</taxon>
        <taxon>Pseudomonadales</taxon>
        <taxon>Pseudomonadaceae</taxon>
        <taxon>Pseudomonas</taxon>
        <taxon>Pseudomonas syringae</taxon>
    </lineage>
</organism>
<protein>
    <submittedName>
        <fullName evidence="2">Uncharacterized protein</fullName>
    </submittedName>
</protein>
<gene>
    <name evidence="2" type="ORF">N011_01590</name>
</gene>
<dbReference type="RefSeq" id="WP_152534839.1">
    <property type="nucleotide sequence ID" value="NZ_CP159362.1"/>
</dbReference>
<feature type="region of interest" description="Disordered" evidence="1">
    <location>
        <begin position="82"/>
        <end position="124"/>
    </location>
</feature>
<proteinExistence type="predicted"/>
<reference evidence="2" key="1">
    <citation type="journal article" date="2014" name="Genome Announc.">
        <title>Draft Genome Sequences of a Phylogenetically Diverse Suite of Pseudomonas syringae Strains from Multiple Source Populations.</title>
        <authorList>
            <person name="Baltrus D.A."/>
            <person name="Yourstone S."/>
            <person name="Lind A."/>
            <person name="Guilbaud C."/>
            <person name="Sands D.C."/>
            <person name="Jones C.D."/>
            <person name="Morris C.E."/>
            <person name="Dangl J.L."/>
        </authorList>
    </citation>
    <scope>NUCLEOTIDE SEQUENCE</scope>
    <source>
        <strain evidence="2">CC1417</strain>
    </source>
</reference>